<gene>
    <name evidence="11" type="ORF">HCZ30_04135</name>
</gene>
<dbReference type="Gene3D" id="2.40.440.10">
    <property type="entry name" value="L,D-transpeptidase catalytic domain-like"/>
    <property type="match status" value="1"/>
</dbReference>
<evidence type="ECO:0000256" key="5">
    <source>
        <dbReference type="ARBA" id="ARBA00022801"/>
    </source>
</evidence>
<dbReference type="EMBL" id="JAATOP010000002">
    <property type="protein sequence ID" value="NIY71621.1"/>
    <property type="molecule type" value="Genomic_DNA"/>
</dbReference>
<dbReference type="InterPro" id="IPR005490">
    <property type="entry name" value="LD_TPept_cat_dom"/>
</dbReference>
<dbReference type="PANTHER" id="PTHR30582:SF24">
    <property type="entry name" value="L,D-TRANSPEPTIDASE ERFK_SRFK-RELATED"/>
    <property type="match status" value="1"/>
</dbReference>
<comment type="pathway">
    <text evidence="1 9">Cell wall biogenesis; peptidoglycan biosynthesis.</text>
</comment>
<keyword evidence="12" id="KW-1185">Reference proteome</keyword>
<dbReference type="InterPro" id="IPR038063">
    <property type="entry name" value="Transpep_catalytic_dom"/>
</dbReference>
<keyword evidence="4" id="KW-0808">Transferase</keyword>
<name>A0ABX0VUM7_9RHOB</name>
<keyword evidence="3" id="KW-0328">Glycosyltransferase</keyword>
<evidence type="ECO:0000256" key="7">
    <source>
        <dbReference type="ARBA" id="ARBA00022984"/>
    </source>
</evidence>
<evidence type="ECO:0000256" key="2">
    <source>
        <dbReference type="ARBA" id="ARBA00005992"/>
    </source>
</evidence>
<dbReference type="PROSITE" id="PS52029">
    <property type="entry name" value="LD_TPASE"/>
    <property type="match status" value="1"/>
</dbReference>
<dbReference type="PANTHER" id="PTHR30582">
    <property type="entry name" value="L,D-TRANSPEPTIDASE"/>
    <property type="match status" value="1"/>
</dbReference>
<dbReference type="InterPro" id="IPR050979">
    <property type="entry name" value="LD-transpeptidase"/>
</dbReference>
<dbReference type="SUPFAM" id="SSF141523">
    <property type="entry name" value="L,D-transpeptidase catalytic domain-like"/>
    <property type="match status" value="1"/>
</dbReference>
<feature type="active site" description="Nucleophile" evidence="9">
    <location>
        <position position="124"/>
    </location>
</feature>
<feature type="domain" description="L,D-TPase catalytic" evidence="10">
    <location>
        <begin position="11"/>
        <end position="148"/>
    </location>
</feature>
<evidence type="ECO:0000256" key="8">
    <source>
        <dbReference type="ARBA" id="ARBA00023316"/>
    </source>
</evidence>
<evidence type="ECO:0000256" key="3">
    <source>
        <dbReference type="ARBA" id="ARBA00022676"/>
    </source>
</evidence>
<evidence type="ECO:0000313" key="12">
    <source>
        <dbReference type="Proteomes" id="UP000709466"/>
    </source>
</evidence>
<sequence>MVTIGAGYEPYTIHVDPTSFNLFWVLPENQAIMYRVGVARANLYEDGIYTIKRKQEWPTWTPTPDMIAREPEVYAKYADGMPGGVDNPLGARALYLYEGNRDTYLRIHGTPDPLTIGREVSNGCVRLINDHVKDLYDRVPTGTKVFLYPRNMA</sequence>
<dbReference type="CDD" id="cd16913">
    <property type="entry name" value="YkuD_like"/>
    <property type="match status" value="1"/>
</dbReference>
<organism evidence="11 12">
    <name type="scientific">Marivivens donghaensis</name>
    <dbReference type="NCBI Taxonomy" id="1699413"/>
    <lineage>
        <taxon>Bacteria</taxon>
        <taxon>Pseudomonadati</taxon>
        <taxon>Pseudomonadota</taxon>
        <taxon>Alphaproteobacteria</taxon>
        <taxon>Rhodobacterales</taxon>
        <taxon>Paracoccaceae</taxon>
        <taxon>Marivivens group</taxon>
        <taxon>Marivivens</taxon>
    </lineage>
</organism>
<evidence type="ECO:0000256" key="4">
    <source>
        <dbReference type="ARBA" id="ARBA00022679"/>
    </source>
</evidence>
<keyword evidence="6 9" id="KW-0133">Cell shape</keyword>
<dbReference type="Pfam" id="PF03734">
    <property type="entry name" value="YkuD"/>
    <property type="match status" value="1"/>
</dbReference>
<comment type="caution">
    <text evidence="11">The sequence shown here is derived from an EMBL/GenBank/DDBJ whole genome shotgun (WGS) entry which is preliminary data.</text>
</comment>
<evidence type="ECO:0000256" key="9">
    <source>
        <dbReference type="PROSITE-ProRule" id="PRU01373"/>
    </source>
</evidence>
<dbReference type="Proteomes" id="UP000709466">
    <property type="component" value="Unassembled WGS sequence"/>
</dbReference>
<evidence type="ECO:0000313" key="11">
    <source>
        <dbReference type="EMBL" id="NIY71621.1"/>
    </source>
</evidence>
<keyword evidence="5" id="KW-0378">Hydrolase</keyword>
<feature type="active site" description="Proton donor/acceptor" evidence="9">
    <location>
        <position position="108"/>
    </location>
</feature>
<evidence type="ECO:0000259" key="10">
    <source>
        <dbReference type="PROSITE" id="PS52029"/>
    </source>
</evidence>
<proteinExistence type="inferred from homology"/>
<accession>A0ABX0VUM7</accession>
<evidence type="ECO:0000256" key="6">
    <source>
        <dbReference type="ARBA" id="ARBA00022960"/>
    </source>
</evidence>
<reference evidence="11 12" key="1">
    <citation type="submission" date="2020-03" db="EMBL/GenBank/DDBJ databases">
        <title>Bacterial isolates of synthetic phycosphere.</title>
        <authorList>
            <person name="Fu H."/>
            <person name="Moran M.A."/>
        </authorList>
    </citation>
    <scope>NUCLEOTIDE SEQUENCE [LARGE SCALE GENOMIC DNA]</scope>
    <source>
        <strain evidence="11 12">HF1</strain>
    </source>
</reference>
<keyword evidence="7 9" id="KW-0573">Peptidoglycan synthesis</keyword>
<keyword evidence="8 9" id="KW-0961">Cell wall biogenesis/degradation</keyword>
<protein>
    <submittedName>
        <fullName evidence="11">L,D-transpeptidase</fullName>
    </submittedName>
</protein>
<evidence type="ECO:0000256" key="1">
    <source>
        <dbReference type="ARBA" id="ARBA00004752"/>
    </source>
</evidence>
<comment type="similarity">
    <text evidence="2">Belongs to the YkuD family.</text>
</comment>